<gene>
    <name evidence="2" type="ORF">SAMN04515668_1032</name>
</gene>
<dbReference type="RefSeq" id="WP_092669631.1">
    <property type="nucleotide sequence ID" value="NZ_FOXS01000001.1"/>
</dbReference>
<dbReference type="Gene3D" id="2.60.40.3620">
    <property type="match status" value="1"/>
</dbReference>
<evidence type="ECO:0000259" key="1">
    <source>
        <dbReference type="Pfam" id="PF14292"/>
    </source>
</evidence>
<dbReference type="Pfam" id="PF14292">
    <property type="entry name" value="SusE"/>
    <property type="match status" value="1"/>
</dbReference>
<dbReference type="STRING" id="1227077.SAMN04515668_1032"/>
<reference evidence="3" key="1">
    <citation type="submission" date="2016-10" db="EMBL/GenBank/DDBJ databases">
        <authorList>
            <person name="Varghese N."/>
            <person name="Submissions S."/>
        </authorList>
    </citation>
    <scope>NUCLEOTIDE SEQUENCE [LARGE SCALE GENOMIC DNA]</scope>
    <source>
        <strain evidence="3">OR362-8,ATCC BAA-1266,JCM 13504</strain>
    </source>
</reference>
<dbReference type="Proteomes" id="UP000199029">
    <property type="component" value="Unassembled WGS sequence"/>
</dbReference>
<evidence type="ECO:0000313" key="3">
    <source>
        <dbReference type="Proteomes" id="UP000199029"/>
    </source>
</evidence>
<dbReference type="EMBL" id="FOXS01000001">
    <property type="protein sequence ID" value="SFP97539.1"/>
    <property type="molecule type" value="Genomic_DNA"/>
</dbReference>
<feature type="domain" description="SusE outer membrane protein" evidence="1">
    <location>
        <begin position="23"/>
        <end position="135"/>
    </location>
</feature>
<organism evidence="2 3">
    <name type="scientific">Hymenobacter arizonensis</name>
    <name type="common">Siccationidurans arizonensis</name>
    <dbReference type="NCBI Taxonomy" id="1227077"/>
    <lineage>
        <taxon>Bacteria</taxon>
        <taxon>Pseudomonadati</taxon>
        <taxon>Bacteroidota</taxon>
        <taxon>Cytophagia</taxon>
        <taxon>Cytophagales</taxon>
        <taxon>Hymenobacteraceae</taxon>
        <taxon>Hymenobacter</taxon>
    </lineage>
</organism>
<dbReference type="PROSITE" id="PS51257">
    <property type="entry name" value="PROKAR_LIPOPROTEIN"/>
    <property type="match status" value="1"/>
</dbReference>
<protein>
    <submittedName>
        <fullName evidence="2">SusE outer membrane protein</fullName>
    </submittedName>
</protein>
<proteinExistence type="predicted"/>
<name>A0A1I5UQN0_HYMAR</name>
<dbReference type="AlphaFoldDB" id="A0A1I5UQN0"/>
<sequence>MKNWLTQVVAGLLAVTTLASCEKDEDKVTIAPSNAITLSTSTSTVVLTQANSAQNAAAFTWTPVSSFAISGTDRPTAPAVTYRLQVAKSATGFGYPFNIEAGTGSTKSVTVGELNSGLINLGITPGVATSVFVRVAAVVGTDAQTFVSAPVPMTVTAYTVCLPPNADVWSIIGTAGVDWNTDVPLTYNCDTRTYDLTRTLNAGEFKFRKNAQWNVNNVATNYGANARNSGGTGTLVLDGPNIVIPTTGMYTLKFNLNNLTYTLQ</sequence>
<dbReference type="InterPro" id="IPR025970">
    <property type="entry name" value="SusE"/>
</dbReference>
<accession>A0A1I5UQN0</accession>
<dbReference type="OrthoDB" id="975117at2"/>
<evidence type="ECO:0000313" key="2">
    <source>
        <dbReference type="EMBL" id="SFP97539.1"/>
    </source>
</evidence>
<keyword evidence="3" id="KW-1185">Reference proteome</keyword>